<feature type="region of interest" description="Disordered" evidence="10">
    <location>
        <begin position="1511"/>
        <end position="1531"/>
    </location>
</feature>
<accession>A0A8J5X318</accession>
<dbReference type="OrthoDB" id="10249672at2759"/>
<evidence type="ECO:0000256" key="8">
    <source>
        <dbReference type="ARBA" id="ARBA00030520"/>
    </source>
</evidence>
<dbReference type="InterPro" id="IPR013155">
    <property type="entry name" value="M/V/L/I-tRNA-synth_anticd-bd"/>
</dbReference>
<dbReference type="Pfam" id="PF00133">
    <property type="entry name" value="tRNA-synt_1"/>
    <property type="match status" value="1"/>
</dbReference>
<dbReference type="InterPro" id="IPR009008">
    <property type="entry name" value="Val/Leu/Ile-tRNA-synth_edit"/>
</dbReference>
<dbReference type="Gene3D" id="2.60.40.10">
    <property type="entry name" value="Immunoglobulins"/>
    <property type="match status" value="1"/>
</dbReference>
<dbReference type="InterPro" id="IPR001412">
    <property type="entry name" value="aa-tRNA-synth_I_CS"/>
</dbReference>
<dbReference type="InterPro" id="IPR002300">
    <property type="entry name" value="aa-tRNA-synth_Ia"/>
</dbReference>
<evidence type="ECO:0000256" key="1">
    <source>
        <dbReference type="ARBA" id="ARBA00005594"/>
    </source>
</evidence>
<dbReference type="InterPro" id="IPR013783">
    <property type="entry name" value="Ig-like_fold"/>
</dbReference>
<evidence type="ECO:0000313" key="13">
    <source>
        <dbReference type="Proteomes" id="UP000751190"/>
    </source>
</evidence>
<name>A0A8J5X318_DIALT</name>
<dbReference type="SUPFAM" id="SSF50677">
    <property type="entry name" value="ValRS/IleRS/LeuRS editing domain"/>
    <property type="match status" value="1"/>
</dbReference>
<dbReference type="SUPFAM" id="SSF47323">
    <property type="entry name" value="Anticodon-binding domain of a subclass of class I aminoacyl-tRNA synthetases"/>
    <property type="match status" value="1"/>
</dbReference>
<keyword evidence="13" id="KW-1185">Reference proteome</keyword>
<dbReference type="InterPro" id="IPR009080">
    <property type="entry name" value="tRNAsynth_Ia_anticodon-bd"/>
</dbReference>
<dbReference type="PANTHER" id="PTHR45794:SF1">
    <property type="entry name" value="LEUCINE--TRNA LIGASE, CYTOPLASMIC"/>
    <property type="match status" value="1"/>
</dbReference>
<dbReference type="Gene3D" id="3.90.740.10">
    <property type="entry name" value="Valyl/Leucyl/Isoleucyl-tRNA synthetase, editing domain"/>
    <property type="match status" value="1"/>
</dbReference>
<comment type="similarity">
    <text evidence="1">Belongs to the class-I aminoacyl-tRNA synthetase family.</text>
</comment>
<gene>
    <name evidence="12" type="ORF">KFE25_009841</name>
</gene>
<evidence type="ECO:0000256" key="2">
    <source>
        <dbReference type="ARBA" id="ARBA00013164"/>
    </source>
</evidence>
<dbReference type="SUPFAM" id="SSF52374">
    <property type="entry name" value="Nucleotidylyl transferase"/>
    <property type="match status" value="1"/>
</dbReference>
<dbReference type="CDD" id="cd00063">
    <property type="entry name" value="FN3"/>
    <property type="match status" value="1"/>
</dbReference>
<dbReference type="PROSITE" id="PS00178">
    <property type="entry name" value="AA_TRNA_LIGASE_I"/>
    <property type="match status" value="1"/>
</dbReference>
<comment type="caution">
    <text evidence="12">The sequence shown here is derived from an EMBL/GenBank/DDBJ whole genome shotgun (WGS) entry which is preliminary data.</text>
</comment>
<dbReference type="InterPro" id="IPR036116">
    <property type="entry name" value="FN3_sf"/>
</dbReference>
<dbReference type="InterPro" id="IPR015413">
    <property type="entry name" value="Methionyl/Leucyl_tRNA_Synth"/>
</dbReference>
<comment type="catalytic activity">
    <reaction evidence="9">
        <text>tRNA(Leu) + L-leucine + ATP = L-leucyl-tRNA(Leu) + AMP + diphosphate</text>
        <dbReference type="Rhea" id="RHEA:11688"/>
        <dbReference type="Rhea" id="RHEA-COMP:9613"/>
        <dbReference type="Rhea" id="RHEA-COMP:9622"/>
        <dbReference type="ChEBI" id="CHEBI:30616"/>
        <dbReference type="ChEBI" id="CHEBI:33019"/>
        <dbReference type="ChEBI" id="CHEBI:57427"/>
        <dbReference type="ChEBI" id="CHEBI:78442"/>
        <dbReference type="ChEBI" id="CHEBI:78494"/>
        <dbReference type="ChEBI" id="CHEBI:456215"/>
        <dbReference type="EC" id="6.1.1.4"/>
    </reaction>
</comment>
<evidence type="ECO:0000256" key="3">
    <source>
        <dbReference type="ARBA" id="ARBA00022598"/>
    </source>
</evidence>
<dbReference type="InterPro" id="IPR014729">
    <property type="entry name" value="Rossmann-like_a/b/a_fold"/>
</dbReference>
<evidence type="ECO:0000256" key="9">
    <source>
        <dbReference type="ARBA" id="ARBA00047469"/>
    </source>
</evidence>
<evidence type="ECO:0000313" key="12">
    <source>
        <dbReference type="EMBL" id="KAG8457081.1"/>
    </source>
</evidence>
<keyword evidence="5" id="KW-0067">ATP-binding</keyword>
<dbReference type="Pfam" id="PF09334">
    <property type="entry name" value="tRNA-synt_1g"/>
    <property type="match status" value="1"/>
</dbReference>
<dbReference type="GO" id="GO:0005524">
    <property type="term" value="F:ATP binding"/>
    <property type="evidence" value="ECO:0007669"/>
    <property type="project" value="UniProtKB-KW"/>
</dbReference>
<dbReference type="FunFam" id="3.90.740.10:FF:000001">
    <property type="entry name" value="Leucine--tRNA ligase, cytoplasmic"/>
    <property type="match status" value="1"/>
</dbReference>
<dbReference type="EMBL" id="JAGTXO010000083">
    <property type="protein sequence ID" value="KAG8457081.1"/>
    <property type="molecule type" value="Genomic_DNA"/>
</dbReference>
<keyword evidence="3" id="KW-0436">Ligase</keyword>
<proteinExistence type="inferred from homology"/>
<dbReference type="PROSITE" id="PS50853">
    <property type="entry name" value="FN3"/>
    <property type="match status" value="1"/>
</dbReference>
<evidence type="ECO:0000256" key="4">
    <source>
        <dbReference type="ARBA" id="ARBA00022741"/>
    </source>
</evidence>
<evidence type="ECO:0000259" key="11">
    <source>
        <dbReference type="PROSITE" id="PS50853"/>
    </source>
</evidence>
<feature type="region of interest" description="Disordered" evidence="10">
    <location>
        <begin position="1182"/>
        <end position="1236"/>
    </location>
</feature>
<feature type="compositionally biased region" description="Gly residues" evidence="10">
    <location>
        <begin position="1185"/>
        <end position="1198"/>
    </location>
</feature>
<dbReference type="NCBIfam" id="TIGR00395">
    <property type="entry name" value="leuS_arch"/>
    <property type="match status" value="1"/>
</dbReference>
<feature type="compositionally biased region" description="Acidic residues" evidence="10">
    <location>
        <begin position="1513"/>
        <end position="1531"/>
    </location>
</feature>
<dbReference type="GO" id="GO:0006429">
    <property type="term" value="P:leucyl-tRNA aminoacylation"/>
    <property type="evidence" value="ECO:0007669"/>
    <property type="project" value="InterPro"/>
</dbReference>
<evidence type="ECO:0000256" key="10">
    <source>
        <dbReference type="SAM" id="MobiDB-lite"/>
    </source>
</evidence>
<dbReference type="Proteomes" id="UP000751190">
    <property type="component" value="Unassembled WGS sequence"/>
</dbReference>
<dbReference type="InterPro" id="IPR004493">
    <property type="entry name" value="Leu-tRNA-synth_Ia_arc/euk"/>
</dbReference>
<dbReference type="EC" id="6.1.1.4" evidence="2"/>
<protein>
    <recommendedName>
        <fullName evidence="2">leucine--tRNA ligase</fullName>
        <ecNumber evidence="2">6.1.1.4</ecNumber>
    </recommendedName>
    <alternativeName>
        <fullName evidence="8">Leucyl-tRNA synthetase</fullName>
    </alternativeName>
</protein>
<dbReference type="Gene3D" id="3.40.50.620">
    <property type="entry name" value="HUPs"/>
    <property type="match status" value="2"/>
</dbReference>
<feature type="region of interest" description="Disordered" evidence="10">
    <location>
        <begin position="1327"/>
        <end position="1353"/>
    </location>
</feature>
<dbReference type="GO" id="GO:0004823">
    <property type="term" value="F:leucine-tRNA ligase activity"/>
    <property type="evidence" value="ECO:0007669"/>
    <property type="project" value="UniProtKB-EC"/>
</dbReference>
<dbReference type="PANTHER" id="PTHR45794">
    <property type="entry name" value="LEUCYL-TRNA SYNTHETASE"/>
    <property type="match status" value="1"/>
</dbReference>
<feature type="domain" description="Fibronectin type-III" evidence="11">
    <location>
        <begin position="115"/>
        <end position="222"/>
    </location>
</feature>
<sequence>MSTARRDELIKIQQHAQAKWAACRAFEVDAPDEGADTTEGKFLVTFPYPYMNGRLHLGHAFSMTKAEFAVAFNRMQGKRALFPFGFHCTGMPIKACADKLKNEYARYGSPLPNFPTGAPAIQSVEGTSVTLAWRPPTCTGGHEVAGYEVLVSERLEGEAEGPFIVKASGLFAVPDEEGGGCVCVLAELRTDSRVRFAVQPLLAAGQVGSRSAPSAELKVGKPFDAAAAAASAKGKKVKSKVAAKSGGVVHQWDVMRSMGLPADEIMRFVDPLHWLAFFPPKGKDDLVAFGAQIDFRRSFITTDVNPYYDAFVRWQFNKLRAAHKIKFGKRPAIYSEADGQPCMDHDRRTGEGAAPQEYTGIKLQLLELPPSLAALRGRTVYAIAATLRPETMCGQTNCWALPSGTYGAFEQKPGGDVFVCSHRAARNMAFQDAFAAFGKCEVLVERVPGSELIGLPLRAPLCSYEVIYMLPLLSIKMGKGTGIVTSVPSDSPDDYAAFTELKKPKKQEFYGIKPEWIEPYEPVAIIEIAGIGTCAAEAMCTKLGVQGPGDVERLAEAHDVVYTQGFYKGVMVRGEFAGRTVQEAKPLCKALMVAQGSALTYLEPDKEVISRSDDECVVALVDQWYLVYGEPEWQAAVRKHVNERMDMYNPAVLCAFNETISWLAEWACSRSFGLGTRVPWDDKFLIESLSDSTIYMAYYTIAHLLQGGDITGQTVGPAGLSPAQCTDELFDHVFLAKPAPPGLPADVLARMVREFRFWYPLDLRVSGKDLINNHLTMALYNHAAVWEGQPELWPRSMFTNGHVLVDGRKMSKSEGNFLTLHDAITRYSADAARFACADAGDGNEDANFSLETVDMAIKKLVKELDWMRALLADGGASEADAAAATADGAFAERWFANEMVRLGIQATRCYERMAFRDALKYGFHEFQEARDKYRLLSAAPSKPLLVRFVRWQALLLAPICPHYGEAVWELLHESGCIVHARWPDLSAGASALLEQQGAYVARATREMRADLDRKAGAGGKPGAKAQDAAGARKAAAAVRIYVAREAPAWKLLTVSVLKQHYDDETRELRTSAMQALGQVAELRARGKHPAVFAATLRAELKEKGAAAFELAPPFDEVAVLRENEAYICTALDVSAIHVLTDESTAVPDPKALEAAAPLKPVPVFLDERGDVAFAQPAAAAAAATGKGGGGKGSGGDAGGARKAAAGGGGGGGKANAAGGGKGGDPEPPPPAAAAAAAVGGAPKVASGGGKQAAPAAKLAAKDYVEKHALAQVLHEAVNAVVLAQPAEPLAFIAQHLLAHVAVHAPAPHGAAGEAGVQVAVGGGKGKGGKAAADSASARQPNAHAPTSADSARAKAERAAAKEGGKKAIDIAGAADMMLGLQFYCTSIDSADGDVALLRLAMAAANAEVDESAEERKGGSGHIGKMFFSAGDEQLGIVAYCPAEKLAALDCMHWLGAVVNALGGGAIDSGSGAAEASGTIAKDEAKGRFPLKLKEEGIAAAIAYLKQRSLFPETNDDEDDEPCFGDDAFDDL</sequence>
<keyword evidence="6" id="KW-0648">Protein biosynthesis</keyword>
<dbReference type="Pfam" id="PF08264">
    <property type="entry name" value="Anticodon_1"/>
    <property type="match status" value="1"/>
</dbReference>
<feature type="compositionally biased region" description="Gly residues" evidence="10">
    <location>
        <begin position="1205"/>
        <end position="1222"/>
    </location>
</feature>
<keyword evidence="4" id="KW-0547">Nucleotide-binding</keyword>
<reference evidence="12" key="1">
    <citation type="submission" date="2021-05" db="EMBL/GenBank/DDBJ databases">
        <title>The genome of the haptophyte Pavlova lutheri (Diacronema luteri, Pavlovales) - a model for lipid biosynthesis in eukaryotic algae.</title>
        <authorList>
            <person name="Hulatt C.J."/>
            <person name="Posewitz M.C."/>
        </authorList>
    </citation>
    <scope>NUCLEOTIDE SEQUENCE</scope>
    <source>
        <strain evidence="12">NIVA-4/92</strain>
    </source>
</reference>
<dbReference type="GO" id="GO:0002161">
    <property type="term" value="F:aminoacyl-tRNA deacylase activity"/>
    <property type="evidence" value="ECO:0007669"/>
    <property type="project" value="InterPro"/>
</dbReference>
<evidence type="ECO:0000256" key="6">
    <source>
        <dbReference type="ARBA" id="ARBA00022917"/>
    </source>
</evidence>
<evidence type="ECO:0000256" key="7">
    <source>
        <dbReference type="ARBA" id="ARBA00023146"/>
    </source>
</evidence>
<keyword evidence="7" id="KW-0030">Aminoacyl-tRNA synthetase</keyword>
<organism evidence="12 13">
    <name type="scientific">Diacronema lutheri</name>
    <name type="common">Unicellular marine alga</name>
    <name type="synonym">Monochrysis lutheri</name>
    <dbReference type="NCBI Taxonomy" id="2081491"/>
    <lineage>
        <taxon>Eukaryota</taxon>
        <taxon>Haptista</taxon>
        <taxon>Haptophyta</taxon>
        <taxon>Pavlovophyceae</taxon>
        <taxon>Pavlovales</taxon>
        <taxon>Pavlovaceae</taxon>
        <taxon>Diacronema</taxon>
    </lineage>
</organism>
<evidence type="ECO:0000256" key="5">
    <source>
        <dbReference type="ARBA" id="ARBA00022840"/>
    </source>
</evidence>
<dbReference type="SUPFAM" id="SSF49265">
    <property type="entry name" value="Fibronectin type III"/>
    <property type="match status" value="1"/>
</dbReference>
<dbReference type="InterPro" id="IPR003961">
    <property type="entry name" value="FN3_dom"/>
</dbReference>
<dbReference type="SUPFAM" id="SSF47391">
    <property type="entry name" value="Dimerization-anchoring domain of cAMP-dependent PK regulatory subunit"/>
    <property type="match status" value="1"/>
</dbReference>